<dbReference type="AlphaFoldDB" id="A0AAJ0M5L4"/>
<organism evidence="2 3">
    <name type="scientific">Chaetomium strumarium</name>
    <dbReference type="NCBI Taxonomy" id="1170767"/>
    <lineage>
        <taxon>Eukaryota</taxon>
        <taxon>Fungi</taxon>
        <taxon>Dikarya</taxon>
        <taxon>Ascomycota</taxon>
        <taxon>Pezizomycotina</taxon>
        <taxon>Sordariomycetes</taxon>
        <taxon>Sordariomycetidae</taxon>
        <taxon>Sordariales</taxon>
        <taxon>Chaetomiaceae</taxon>
        <taxon>Chaetomium</taxon>
    </lineage>
</organism>
<comment type="caution">
    <text evidence="2">The sequence shown here is derived from an EMBL/GenBank/DDBJ whole genome shotgun (WGS) entry which is preliminary data.</text>
</comment>
<dbReference type="EMBL" id="JAUDZG010000001">
    <property type="protein sequence ID" value="KAK3309662.1"/>
    <property type="molecule type" value="Genomic_DNA"/>
</dbReference>
<evidence type="ECO:0000313" key="2">
    <source>
        <dbReference type="EMBL" id="KAK3309662.1"/>
    </source>
</evidence>
<proteinExistence type="predicted"/>
<evidence type="ECO:0000256" key="1">
    <source>
        <dbReference type="SAM" id="MobiDB-lite"/>
    </source>
</evidence>
<gene>
    <name evidence="2" type="ORF">B0T15DRAFT_488375</name>
</gene>
<protein>
    <submittedName>
        <fullName evidence="2">Uncharacterized protein</fullName>
    </submittedName>
</protein>
<evidence type="ECO:0000313" key="3">
    <source>
        <dbReference type="Proteomes" id="UP001273166"/>
    </source>
</evidence>
<dbReference type="RefSeq" id="XP_062725442.1">
    <property type="nucleotide sequence ID" value="XM_062866506.1"/>
</dbReference>
<accession>A0AAJ0M5L4</accession>
<sequence length="998" mass="111914">MGSPTEFYLATLWGYKPKAVKQVIDRLVDMNFAHAKFTYDNQYHWFKVTCCEDDAQNIQEQFAILSGEIEDAAFEKYENDILNDDDTLKPLFDNEWFSEGLLENTSDDEVGESEGYCRPNNLTGYPCVGVWDDLDKNREPYSVWDLMTGTDYQKLKKETGVELSVQLVGKLIHIGGYSEQAVYKAREKLKVLLTIKKLFSAPRLAENLLYVEDYVEPDQDEFRADIRYLTNIDPELTSSTLLDRLSVNNLGDSYQTLYREAASIRLCTWSPEKQFRVSLLGPRVPHRRKDRTALRNRPVVRARKVDQLAITGAEPNVSGQLETGTGTRVETWMEKVPCHVGTVTKPAHPFLNAQATGASSALSTNESLIDLVEEPLASADELPVAIASQTNGRALPSTAVATQSPSLRLLESLSITKRNDDAKDGLAFTGHDALIDIFAPVDLVKQSYALSSGINWDMPPLVPSTAGSEGTKEKSAEFEECCSAHAGSSERNRTGMTAFDANPWRPRQASATHDKEIIDRYKAYLESGAEPFQPWSASHTTQPQNVLTGTRASDQLRTVDDFAADVEAAMTRLLSTGPYRRGRIAVRVEFGRALLVVADQTGLAFNDSRTPSNGWKKPDLMQNLKRGFGANRNSHFTKVLSTYASDIEDMINMKVKDTRLWEEKPSRAWTVYSFYCSLRSMEKLGRFIVDIVDDGTASDAFSYSIRLQNEFLDVDAPMPICIHAIRRNWDLRVVMSHVKPNLQEQYEAFAKSLQQTLTIEREGRTPPVLKYAVHTSFAVKIDEVRVQVKWRHASHKNLSALEITEVNQYETGPYSDDGVYSSGNEWEGYLARYPTDRVIKGMLSRGEFPRWYEAAVVSLELEKLCQQNQTLKFGEKADWEVGDLKARGVFFELYGPAVQMVKNMDHVGRNDDNNLSTKYGHLLLQPNNPPPSVPGSLPVDGQNKTRQRQSQNRASNSDGTGSEIASTRSGSASARLSSTYATSRAQITTQDKPGLKFW</sequence>
<reference evidence="2" key="2">
    <citation type="submission" date="2023-06" db="EMBL/GenBank/DDBJ databases">
        <authorList>
            <consortium name="Lawrence Berkeley National Laboratory"/>
            <person name="Mondo S.J."/>
            <person name="Hensen N."/>
            <person name="Bonometti L."/>
            <person name="Westerberg I."/>
            <person name="Brannstrom I.O."/>
            <person name="Guillou S."/>
            <person name="Cros-Aarteil S."/>
            <person name="Calhoun S."/>
            <person name="Haridas S."/>
            <person name="Kuo A."/>
            <person name="Pangilinan J."/>
            <person name="Riley R."/>
            <person name="Labutti K."/>
            <person name="Andreopoulos B."/>
            <person name="Lipzen A."/>
            <person name="Chen C."/>
            <person name="Yanf M."/>
            <person name="Daum C."/>
            <person name="Ng V."/>
            <person name="Clum A."/>
            <person name="Steindorff A."/>
            <person name="Ohm R."/>
            <person name="Martin F."/>
            <person name="Silar P."/>
            <person name="Natvig D."/>
            <person name="Lalanne C."/>
            <person name="Gautier V."/>
            <person name="Ament-Velasquez S.L."/>
            <person name="Kruys A."/>
            <person name="Hutchinson M.I."/>
            <person name="Powell A.J."/>
            <person name="Barry K."/>
            <person name="Miller A.N."/>
            <person name="Grigoriev I.V."/>
            <person name="Debuchy R."/>
            <person name="Gladieux P."/>
            <person name="Thoren M.H."/>
            <person name="Johannesson H."/>
        </authorList>
    </citation>
    <scope>NUCLEOTIDE SEQUENCE</scope>
    <source>
        <strain evidence="2">CBS 333.67</strain>
    </source>
</reference>
<feature type="region of interest" description="Disordered" evidence="1">
    <location>
        <begin position="485"/>
        <end position="511"/>
    </location>
</feature>
<feature type="region of interest" description="Disordered" evidence="1">
    <location>
        <begin position="909"/>
        <end position="998"/>
    </location>
</feature>
<keyword evidence="3" id="KW-1185">Reference proteome</keyword>
<reference evidence="2" key="1">
    <citation type="journal article" date="2023" name="Mol. Phylogenet. Evol.">
        <title>Genome-scale phylogeny and comparative genomics of the fungal order Sordariales.</title>
        <authorList>
            <person name="Hensen N."/>
            <person name="Bonometti L."/>
            <person name="Westerberg I."/>
            <person name="Brannstrom I.O."/>
            <person name="Guillou S."/>
            <person name="Cros-Aarteil S."/>
            <person name="Calhoun S."/>
            <person name="Haridas S."/>
            <person name="Kuo A."/>
            <person name="Mondo S."/>
            <person name="Pangilinan J."/>
            <person name="Riley R."/>
            <person name="LaButti K."/>
            <person name="Andreopoulos B."/>
            <person name="Lipzen A."/>
            <person name="Chen C."/>
            <person name="Yan M."/>
            <person name="Daum C."/>
            <person name="Ng V."/>
            <person name="Clum A."/>
            <person name="Steindorff A."/>
            <person name="Ohm R.A."/>
            <person name="Martin F."/>
            <person name="Silar P."/>
            <person name="Natvig D.O."/>
            <person name="Lalanne C."/>
            <person name="Gautier V."/>
            <person name="Ament-Velasquez S.L."/>
            <person name="Kruys A."/>
            <person name="Hutchinson M.I."/>
            <person name="Powell A.J."/>
            <person name="Barry K."/>
            <person name="Miller A.N."/>
            <person name="Grigoriev I.V."/>
            <person name="Debuchy R."/>
            <person name="Gladieux P."/>
            <person name="Hiltunen Thoren M."/>
            <person name="Johannesson H."/>
        </authorList>
    </citation>
    <scope>NUCLEOTIDE SEQUENCE</scope>
    <source>
        <strain evidence="2">CBS 333.67</strain>
    </source>
</reference>
<dbReference type="GeneID" id="87885335"/>
<dbReference type="Proteomes" id="UP001273166">
    <property type="component" value="Unassembled WGS sequence"/>
</dbReference>
<name>A0AAJ0M5L4_9PEZI</name>
<feature type="compositionally biased region" description="Polar residues" evidence="1">
    <location>
        <begin position="942"/>
        <end position="991"/>
    </location>
</feature>